<dbReference type="Proteomes" id="UP000218327">
    <property type="component" value="Unassembled WGS sequence"/>
</dbReference>
<sequence>MKPQEIITDSQIETVHAYADFGSMGKRMVVNESLLKLACGFHNGSTAQHILADHGLIFERYGKRSHTLTAKGRKYLWAVYAP</sequence>
<dbReference type="EMBL" id="NVVJ01000030">
    <property type="protein sequence ID" value="PCJ24115.1"/>
    <property type="molecule type" value="Genomic_DNA"/>
</dbReference>
<gene>
    <name evidence="1" type="ORF">COA96_10240</name>
</gene>
<dbReference type="AlphaFoldDB" id="A0A2A5AY11"/>
<organism evidence="1 2">
    <name type="scientific">SAR86 cluster bacterium</name>
    <dbReference type="NCBI Taxonomy" id="2030880"/>
    <lineage>
        <taxon>Bacteria</taxon>
        <taxon>Pseudomonadati</taxon>
        <taxon>Pseudomonadota</taxon>
        <taxon>Gammaproteobacteria</taxon>
        <taxon>SAR86 cluster</taxon>
    </lineage>
</organism>
<accession>A0A2A5AY11</accession>
<name>A0A2A5AY11_9GAMM</name>
<reference evidence="2" key="1">
    <citation type="submission" date="2017-08" db="EMBL/GenBank/DDBJ databases">
        <title>A dynamic microbial community with high functional redundancy inhabits the cold, oxic subseafloor aquifer.</title>
        <authorList>
            <person name="Tully B.J."/>
            <person name="Wheat C.G."/>
            <person name="Glazer B.T."/>
            <person name="Huber J.A."/>
        </authorList>
    </citation>
    <scope>NUCLEOTIDE SEQUENCE [LARGE SCALE GENOMIC DNA]</scope>
</reference>
<protein>
    <submittedName>
        <fullName evidence="1">Uncharacterized protein</fullName>
    </submittedName>
</protein>
<evidence type="ECO:0000313" key="1">
    <source>
        <dbReference type="EMBL" id="PCJ24115.1"/>
    </source>
</evidence>
<comment type="caution">
    <text evidence="1">The sequence shown here is derived from an EMBL/GenBank/DDBJ whole genome shotgun (WGS) entry which is preliminary data.</text>
</comment>
<evidence type="ECO:0000313" key="2">
    <source>
        <dbReference type="Proteomes" id="UP000218327"/>
    </source>
</evidence>
<proteinExistence type="predicted"/>